<dbReference type="EMBL" id="JAPQFJ010000022">
    <property type="protein sequence ID" value="MCY6960188.1"/>
    <property type="molecule type" value="Genomic_DNA"/>
</dbReference>
<gene>
    <name evidence="9" type="ORF">OW729_16345</name>
</gene>
<feature type="compositionally biased region" description="Polar residues" evidence="6">
    <location>
        <begin position="230"/>
        <end position="241"/>
    </location>
</feature>
<protein>
    <submittedName>
        <fullName evidence="9">Anti-sigma factor domain-containing protein</fullName>
    </submittedName>
</protein>
<feature type="compositionally biased region" description="Low complexity" evidence="6">
    <location>
        <begin position="249"/>
        <end position="260"/>
    </location>
</feature>
<evidence type="ECO:0000256" key="6">
    <source>
        <dbReference type="SAM" id="MobiDB-lite"/>
    </source>
</evidence>
<proteinExistence type="predicted"/>
<evidence type="ECO:0000256" key="5">
    <source>
        <dbReference type="ARBA" id="ARBA00023136"/>
    </source>
</evidence>
<feature type="transmembrane region" description="Helical" evidence="7">
    <location>
        <begin position="54"/>
        <end position="75"/>
    </location>
</feature>
<keyword evidence="3 7" id="KW-0812">Transmembrane</keyword>
<evidence type="ECO:0000256" key="1">
    <source>
        <dbReference type="ARBA" id="ARBA00004162"/>
    </source>
</evidence>
<dbReference type="RefSeq" id="WP_268062625.1">
    <property type="nucleotide sequence ID" value="NZ_JAPQFJ010000022.1"/>
</dbReference>
<dbReference type="Proteomes" id="UP001144612">
    <property type="component" value="Unassembled WGS sequence"/>
</dbReference>
<comment type="subcellular location">
    <subcellularLocation>
        <location evidence="1">Cell membrane</location>
        <topology evidence="1">Single-pass membrane protein</topology>
    </subcellularLocation>
</comment>
<name>A0ABT4DDC5_9CLOT</name>
<evidence type="ECO:0000313" key="9">
    <source>
        <dbReference type="EMBL" id="MCY6960188.1"/>
    </source>
</evidence>
<sequence>MSKKCGIVMEVKNRTACLLTSNGEFVQVKINKNLPSIGSSYTGEETTKFSLNKFVAAAACLILSLSICGGAYAYYTPVASVLVKINPSLELKINRWNKILSATSLNSEGKHILDSIKIKNKSINDGLNIILDQAEKQNFINKEKNSTISLCINSNKDIDLKIAELKSTVKNKNFNLQISAYTDDKNYYKDKGKTNNSNKIDNKNNIKNIPNNDFNPNKSNSSKINKTNNIDLKNNSSNGNLKANDKKTNSPSNTNNINKSNNDKAHQNINKKNIDKGYEYKNQKHNPKKQKSYEKEGNNKKSSN</sequence>
<evidence type="ECO:0000259" key="8">
    <source>
        <dbReference type="PROSITE" id="PS51849"/>
    </source>
</evidence>
<dbReference type="InterPro" id="IPR055431">
    <property type="entry name" value="RsgI_M"/>
</dbReference>
<feature type="compositionally biased region" description="Basic and acidic residues" evidence="6">
    <location>
        <begin position="291"/>
        <end position="304"/>
    </location>
</feature>
<keyword evidence="4 7" id="KW-1133">Transmembrane helix</keyword>
<keyword evidence="2" id="KW-1003">Cell membrane</keyword>
<accession>A0ABT4DDC5</accession>
<feature type="region of interest" description="Disordered" evidence="6">
    <location>
        <begin position="186"/>
        <end position="304"/>
    </location>
</feature>
<organism evidence="9 10">
    <name type="scientific">Clostridium brassicae</name>
    <dbReference type="NCBI Taxonomy" id="2999072"/>
    <lineage>
        <taxon>Bacteria</taxon>
        <taxon>Bacillati</taxon>
        <taxon>Bacillota</taxon>
        <taxon>Clostridia</taxon>
        <taxon>Eubacteriales</taxon>
        <taxon>Clostridiaceae</taxon>
        <taxon>Clostridium</taxon>
    </lineage>
</organism>
<keyword evidence="5 7" id="KW-0472">Membrane</keyword>
<feature type="domain" description="RsgI N-terminal anti-sigma" evidence="8">
    <location>
        <begin position="4"/>
        <end position="52"/>
    </location>
</feature>
<dbReference type="Pfam" id="PF23750">
    <property type="entry name" value="RsgI_M"/>
    <property type="match status" value="1"/>
</dbReference>
<dbReference type="PROSITE" id="PS51849">
    <property type="entry name" value="RSGI_N"/>
    <property type="match status" value="1"/>
</dbReference>
<comment type="caution">
    <text evidence="9">The sequence shown here is derived from an EMBL/GenBank/DDBJ whole genome shotgun (WGS) entry which is preliminary data.</text>
</comment>
<reference evidence="9" key="1">
    <citation type="submission" date="2022-12" db="EMBL/GenBank/DDBJ databases">
        <title>Clostridium sp. nov., isolated from industrial wastewater.</title>
        <authorList>
            <person name="Jiayan W."/>
        </authorList>
    </citation>
    <scope>NUCLEOTIDE SEQUENCE</scope>
    <source>
        <strain evidence="9">ZC22-4</strain>
    </source>
</reference>
<feature type="compositionally biased region" description="Basic and acidic residues" evidence="6">
    <location>
        <begin position="261"/>
        <end position="282"/>
    </location>
</feature>
<evidence type="ECO:0000256" key="4">
    <source>
        <dbReference type="ARBA" id="ARBA00022989"/>
    </source>
</evidence>
<evidence type="ECO:0000256" key="7">
    <source>
        <dbReference type="SAM" id="Phobius"/>
    </source>
</evidence>
<evidence type="ECO:0000256" key="2">
    <source>
        <dbReference type="ARBA" id="ARBA00022475"/>
    </source>
</evidence>
<dbReference type="InterPro" id="IPR024449">
    <property type="entry name" value="Anti-sigma_RsgI_N"/>
</dbReference>
<evidence type="ECO:0000313" key="10">
    <source>
        <dbReference type="Proteomes" id="UP001144612"/>
    </source>
</evidence>
<dbReference type="Pfam" id="PF12791">
    <property type="entry name" value="RsgI_N"/>
    <property type="match status" value="1"/>
</dbReference>
<feature type="compositionally biased region" description="Low complexity" evidence="6">
    <location>
        <begin position="195"/>
        <end position="229"/>
    </location>
</feature>
<evidence type="ECO:0000256" key="3">
    <source>
        <dbReference type="ARBA" id="ARBA00022692"/>
    </source>
</evidence>
<keyword evidence="10" id="KW-1185">Reference proteome</keyword>